<dbReference type="Gene3D" id="3.90.1410.10">
    <property type="entry name" value="set domain protein methyltransferase, domain 1"/>
    <property type="match status" value="1"/>
</dbReference>
<keyword evidence="2" id="KW-1185">Reference proteome</keyword>
<evidence type="ECO:0000313" key="1">
    <source>
        <dbReference type="EMBL" id="KAK1731157.1"/>
    </source>
</evidence>
<dbReference type="RefSeq" id="XP_060371212.1">
    <property type="nucleotide sequence ID" value="XM_060513358.1"/>
</dbReference>
<sequence>MASTQLPLETLSTWAMFNDVDLVDVEAREIPGCGLGLLSNKELSREEETFDIPTLLRIPGELILSAEAVENYAKVDKNFRQLLEAAGRKVECSPEFDTDLEKLRDRPSSQCSQLDMTYASFFSRRKYFLIGLRRL</sequence>
<dbReference type="Proteomes" id="UP001244207">
    <property type="component" value="Unassembled WGS sequence"/>
</dbReference>
<accession>A0AAD8XPP9</accession>
<evidence type="ECO:0000313" key="2">
    <source>
        <dbReference type="Proteomes" id="UP001244207"/>
    </source>
</evidence>
<proteinExistence type="predicted"/>
<name>A0AAD8XPP9_GLOAC</name>
<reference evidence="1" key="1">
    <citation type="submission" date="2021-12" db="EMBL/GenBank/DDBJ databases">
        <title>Comparative genomics, transcriptomics and evolutionary studies reveal genomic signatures of adaptation to plant cell wall in hemibiotrophic fungi.</title>
        <authorList>
            <consortium name="DOE Joint Genome Institute"/>
            <person name="Baroncelli R."/>
            <person name="Diaz J.F."/>
            <person name="Benocci T."/>
            <person name="Peng M."/>
            <person name="Battaglia E."/>
            <person name="Haridas S."/>
            <person name="Andreopoulos W."/>
            <person name="Labutti K."/>
            <person name="Pangilinan J."/>
            <person name="Floch G.L."/>
            <person name="Makela M.R."/>
            <person name="Henrissat B."/>
            <person name="Grigoriev I.V."/>
            <person name="Crouch J.A."/>
            <person name="De Vries R.P."/>
            <person name="Sukno S.A."/>
            <person name="Thon M.R."/>
        </authorList>
    </citation>
    <scope>NUCLEOTIDE SEQUENCE</scope>
    <source>
        <strain evidence="1">CBS 112980</strain>
    </source>
</reference>
<protein>
    <submittedName>
        <fullName evidence="1">Uncharacterized protein</fullName>
    </submittedName>
</protein>
<dbReference type="AlphaFoldDB" id="A0AAD8XPP9"/>
<comment type="caution">
    <text evidence="1">The sequence shown here is derived from an EMBL/GenBank/DDBJ whole genome shotgun (WGS) entry which is preliminary data.</text>
</comment>
<dbReference type="EMBL" id="JAHMHS010000004">
    <property type="protein sequence ID" value="KAK1731157.1"/>
    <property type="molecule type" value="Genomic_DNA"/>
</dbReference>
<dbReference type="GeneID" id="85397256"/>
<organism evidence="1 2">
    <name type="scientific">Glomerella acutata</name>
    <name type="common">Colletotrichum acutatum</name>
    <dbReference type="NCBI Taxonomy" id="27357"/>
    <lineage>
        <taxon>Eukaryota</taxon>
        <taxon>Fungi</taxon>
        <taxon>Dikarya</taxon>
        <taxon>Ascomycota</taxon>
        <taxon>Pezizomycotina</taxon>
        <taxon>Sordariomycetes</taxon>
        <taxon>Hypocreomycetidae</taxon>
        <taxon>Glomerellales</taxon>
        <taxon>Glomerellaceae</taxon>
        <taxon>Colletotrichum</taxon>
        <taxon>Colletotrichum acutatum species complex</taxon>
    </lineage>
</organism>
<gene>
    <name evidence="1" type="ORF">BDZ83DRAFT_747002</name>
</gene>